<keyword evidence="3" id="KW-1185">Reference proteome</keyword>
<gene>
    <name evidence="2" type="ORF">HNR31_003533</name>
</gene>
<accession>A0A7W0C0F2</accession>
<reference evidence="2 3" key="1">
    <citation type="submission" date="2020-07" db="EMBL/GenBank/DDBJ databases">
        <title>Genomic Encyclopedia of Type Strains, Phase IV (KMG-IV): sequencing the most valuable type-strain genomes for metagenomic binning, comparative biology and taxonomic classification.</title>
        <authorList>
            <person name="Goeker M."/>
        </authorList>
    </citation>
    <scope>NUCLEOTIDE SEQUENCE [LARGE SCALE GENOMIC DNA]</scope>
    <source>
        <strain evidence="2 3">DSM 15730</strain>
    </source>
</reference>
<evidence type="ECO:0000313" key="3">
    <source>
        <dbReference type="Proteomes" id="UP000523087"/>
    </source>
</evidence>
<name>A0A7W0C0F2_9BACL</name>
<dbReference type="EMBL" id="JACDUT010000016">
    <property type="protein sequence ID" value="MBA2876715.1"/>
    <property type="molecule type" value="Genomic_DNA"/>
</dbReference>
<dbReference type="Proteomes" id="UP000523087">
    <property type="component" value="Unassembled WGS sequence"/>
</dbReference>
<proteinExistence type="predicted"/>
<dbReference type="Pfam" id="PF09578">
    <property type="entry name" value="Spore_YabQ"/>
    <property type="match status" value="1"/>
</dbReference>
<feature type="transmembrane region" description="Helical" evidence="1">
    <location>
        <begin position="39"/>
        <end position="62"/>
    </location>
</feature>
<dbReference type="RefSeq" id="WP_181557388.1">
    <property type="nucleotide sequence ID" value="NZ_JACDUT010000016.1"/>
</dbReference>
<feature type="transmembrane region" description="Helical" evidence="1">
    <location>
        <begin position="123"/>
        <end position="147"/>
    </location>
</feature>
<keyword evidence="1" id="KW-1133">Transmembrane helix</keyword>
<protein>
    <submittedName>
        <fullName evidence="2">Spore cortex biosynthesis protein YabQ</fullName>
    </submittedName>
</protein>
<feature type="transmembrane region" description="Helical" evidence="1">
    <location>
        <begin position="6"/>
        <end position="27"/>
    </location>
</feature>
<evidence type="ECO:0000313" key="2">
    <source>
        <dbReference type="EMBL" id="MBA2876715.1"/>
    </source>
</evidence>
<dbReference type="AlphaFoldDB" id="A0A7W0C0F2"/>
<feature type="transmembrane region" description="Helical" evidence="1">
    <location>
        <begin position="68"/>
        <end position="87"/>
    </location>
</feature>
<dbReference type="InterPro" id="IPR019074">
    <property type="entry name" value="YabQ"/>
</dbReference>
<keyword evidence="1" id="KW-0472">Membrane</keyword>
<evidence type="ECO:0000256" key="1">
    <source>
        <dbReference type="SAM" id="Phobius"/>
    </source>
</evidence>
<sequence length="203" mass="24325">MSLTTQLATMLAMIGMGSWIGAALDTYSRFLQRPKRAHWVVFINDILFWGVHGLIIFYVLLLVNEGELRFYIFLAILCGYAAYQSLFRRIYLKMLEWTIRFVTALYRFFVRTCYYVIVRPIQWLFQALLAMALLLWKLFLLILNLLYRCIKLLLAPIRWIGYLIWKAVPNKWRWRIEDFFDNLAGVMKKAKNIIMAWISKFRK</sequence>
<keyword evidence="1" id="KW-0812">Transmembrane</keyword>
<dbReference type="NCBIfam" id="TIGR02893">
    <property type="entry name" value="spore_yabQ"/>
    <property type="match status" value="1"/>
</dbReference>
<comment type="caution">
    <text evidence="2">The sequence shown here is derived from an EMBL/GenBank/DDBJ whole genome shotgun (WGS) entry which is preliminary data.</text>
</comment>
<organism evidence="2 3">
    <name type="scientific">Thermaerobacillus caldiproteolyticus</name>
    <dbReference type="NCBI Taxonomy" id="247480"/>
    <lineage>
        <taxon>Bacteria</taxon>
        <taxon>Bacillati</taxon>
        <taxon>Bacillota</taxon>
        <taxon>Bacilli</taxon>
        <taxon>Bacillales</taxon>
        <taxon>Anoxybacillaceae</taxon>
        <taxon>Thermaerobacillus</taxon>
    </lineage>
</organism>